<feature type="region of interest" description="Disordered" evidence="1">
    <location>
        <begin position="123"/>
        <end position="145"/>
    </location>
</feature>
<evidence type="ECO:0000256" key="1">
    <source>
        <dbReference type="SAM" id="MobiDB-lite"/>
    </source>
</evidence>
<dbReference type="Proteomes" id="UP000007115">
    <property type="component" value="Unassembled WGS sequence"/>
</dbReference>
<dbReference type="HOGENOM" id="CLU_692734_0_0_1"/>
<dbReference type="AlphaFoldDB" id="G9N7C8"/>
<dbReference type="GeneID" id="25792031"/>
<dbReference type="OrthoDB" id="5038369at2759"/>
<feature type="region of interest" description="Disordered" evidence="1">
    <location>
        <begin position="1"/>
        <end position="101"/>
    </location>
</feature>
<reference evidence="2 3" key="1">
    <citation type="journal article" date="2011" name="Genome Biol.">
        <title>Comparative genome sequence analysis underscores mycoparasitism as the ancestral life style of Trichoderma.</title>
        <authorList>
            <person name="Kubicek C.P."/>
            <person name="Herrera-Estrella A."/>
            <person name="Seidl-Seiboth V."/>
            <person name="Martinez D.A."/>
            <person name="Druzhinina I.S."/>
            <person name="Thon M."/>
            <person name="Zeilinger S."/>
            <person name="Casas-Flores S."/>
            <person name="Horwitz B.A."/>
            <person name="Mukherjee P.K."/>
            <person name="Mukherjee M."/>
            <person name="Kredics L."/>
            <person name="Alcaraz L.D."/>
            <person name="Aerts A."/>
            <person name="Antal Z."/>
            <person name="Atanasova L."/>
            <person name="Cervantes-Badillo M.G."/>
            <person name="Challacombe J."/>
            <person name="Chertkov O."/>
            <person name="McCluskey K."/>
            <person name="Coulpier F."/>
            <person name="Deshpande N."/>
            <person name="von Doehren H."/>
            <person name="Ebbole D.J."/>
            <person name="Esquivel-Naranjo E.U."/>
            <person name="Fekete E."/>
            <person name="Flipphi M."/>
            <person name="Glaser F."/>
            <person name="Gomez-Rodriguez E.Y."/>
            <person name="Gruber S."/>
            <person name="Han C."/>
            <person name="Henrissat B."/>
            <person name="Hermosa R."/>
            <person name="Hernandez-Onate M."/>
            <person name="Karaffa L."/>
            <person name="Kosti I."/>
            <person name="Le Crom S."/>
            <person name="Lindquist E."/>
            <person name="Lucas S."/>
            <person name="Luebeck M."/>
            <person name="Luebeck P.S."/>
            <person name="Margeot A."/>
            <person name="Metz B."/>
            <person name="Misra M."/>
            <person name="Nevalainen H."/>
            <person name="Omann M."/>
            <person name="Packer N."/>
            <person name="Perrone G."/>
            <person name="Uresti-Rivera E.E."/>
            <person name="Salamov A."/>
            <person name="Schmoll M."/>
            <person name="Seiboth B."/>
            <person name="Shapiro H."/>
            <person name="Sukno S."/>
            <person name="Tamayo-Ramos J.A."/>
            <person name="Tisch D."/>
            <person name="Wiest A."/>
            <person name="Wilkinson H.H."/>
            <person name="Zhang M."/>
            <person name="Coutinho P.M."/>
            <person name="Kenerley C.M."/>
            <person name="Monte E."/>
            <person name="Baker S.E."/>
            <person name="Grigoriev I.V."/>
        </authorList>
    </citation>
    <scope>NUCLEOTIDE SEQUENCE [LARGE SCALE GENOMIC DNA]</scope>
    <source>
        <strain evidence="3">Gv29-8 / FGSC 10586</strain>
    </source>
</reference>
<evidence type="ECO:0000313" key="3">
    <source>
        <dbReference type="Proteomes" id="UP000007115"/>
    </source>
</evidence>
<dbReference type="InParanoid" id="G9N7C8"/>
<dbReference type="EMBL" id="ABDF02000088">
    <property type="protein sequence ID" value="EHK17625.1"/>
    <property type="molecule type" value="Genomic_DNA"/>
</dbReference>
<feature type="compositionally biased region" description="Acidic residues" evidence="1">
    <location>
        <begin position="26"/>
        <end position="42"/>
    </location>
</feature>
<proteinExistence type="predicted"/>
<accession>G9N7C8</accession>
<protein>
    <submittedName>
        <fullName evidence="2">Uncharacterized protein</fullName>
    </submittedName>
</protein>
<feature type="compositionally biased region" description="Acidic residues" evidence="1">
    <location>
        <begin position="60"/>
        <end position="101"/>
    </location>
</feature>
<dbReference type="VEuPathDB" id="FungiDB:TRIVIDRAFT_226578"/>
<dbReference type="RefSeq" id="XP_013951825.1">
    <property type="nucleotide sequence ID" value="XM_014096350.1"/>
</dbReference>
<name>G9N7C8_HYPVG</name>
<organism evidence="2 3">
    <name type="scientific">Hypocrea virens (strain Gv29-8 / FGSC 10586)</name>
    <name type="common">Gliocladium virens</name>
    <name type="synonym">Trichoderma virens</name>
    <dbReference type="NCBI Taxonomy" id="413071"/>
    <lineage>
        <taxon>Eukaryota</taxon>
        <taxon>Fungi</taxon>
        <taxon>Dikarya</taxon>
        <taxon>Ascomycota</taxon>
        <taxon>Pezizomycotina</taxon>
        <taxon>Sordariomycetes</taxon>
        <taxon>Hypocreomycetidae</taxon>
        <taxon>Hypocreales</taxon>
        <taxon>Hypocreaceae</taxon>
        <taxon>Trichoderma</taxon>
    </lineage>
</organism>
<feature type="compositionally biased region" description="Polar residues" evidence="1">
    <location>
        <begin position="123"/>
        <end position="141"/>
    </location>
</feature>
<keyword evidence="3" id="KW-1185">Reference proteome</keyword>
<gene>
    <name evidence="2" type="ORF">TRIVIDRAFT_226578</name>
</gene>
<comment type="caution">
    <text evidence="2">The sequence shown here is derived from an EMBL/GenBank/DDBJ whole genome shotgun (WGS) entry which is preliminary data.</text>
</comment>
<sequence length="398" mass="46062">MVTTRAQARALSGSSANTASQPIYYESEDDSGFESANEDGDDEYRPRAASRRSRSALTDQSEDENEDEIDEDEIDEDEIDEDEIDEDEIDEDEIDEDEIDEDEMIMVQIPGQNATESRSLLQATNGDFSPSSSDQETTIQSIEPPDDVQATAQEGTYHQEDIPHDVVPKNRQSNSLTFFEEQCESGPPSFKDLVQLEFFQTFPHDPAATLCKKHFLQLAEVWFQRRQGHTEKTIYQLSQKYPYSRVESLLNYTRDWSILQQVIWDEPWRQMPHEAFMKFLREQLHWAEIELRERRFRAIVKTGKRPRCTLENCGVLCCVHCLAEKNNGGDLYEWVKEARAEGRHGEWQDEDNAAVGEWKRRGIEEEGERIDIRPEYVSVGGLHFIVDVCNGKTMIRFQ</sequence>
<evidence type="ECO:0000313" key="2">
    <source>
        <dbReference type="EMBL" id="EHK17625.1"/>
    </source>
</evidence>
<feature type="compositionally biased region" description="Polar residues" evidence="1">
    <location>
        <begin position="1"/>
        <end position="21"/>
    </location>
</feature>